<dbReference type="SMART" id="SM00409">
    <property type="entry name" value="IG"/>
    <property type="match status" value="1"/>
</dbReference>
<keyword evidence="3" id="KW-0812">Transmembrane</keyword>
<dbReference type="SMART" id="SM00406">
    <property type="entry name" value="IGv"/>
    <property type="match status" value="1"/>
</dbReference>
<organism evidence="5">
    <name type="scientific">Xenopus laevis</name>
    <name type="common">African clawed frog</name>
    <dbReference type="NCBI Taxonomy" id="8355"/>
    <lineage>
        <taxon>Eukaryota</taxon>
        <taxon>Metazoa</taxon>
        <taxon>Chordata</taxon>
        <taxon>Craniata</taxon>
        <taxon>Vertebrata</taxon>
        <taxon>Euteleostomi</taxon>
        <taxon>Amphibia</taxon>
        <taxon>Batrachia</taxon>
        <taxon>Anura</taxon>
        <taxon>Pipoidea</taxon>
        <taxon>Pipidae</taxon>
        <taxon>Xenopodinae</taxon>
        <taxon>Xenopus</taxon>
        <taxon>Xenopus</taxon>
    </lineage>
</organism>
<accession>Q3KPK2</accession>
<feature type="domain" description="Ig-like" evidence="4">
    <location>
        <begin position="177"/>
        <end position="254"/>
    </location>
</feature>
<dbReference type="Pfam" id="PF07654">
    <property type="entry name" value="C1-set"/>
    <property type="match status" value="1"/>
</dbReference>
<keyword evidence="2" id="KW-0391">Immunity</keyword>
<dbReference type="EMBL" id="BC106701">
    <property type="protein sequence ID" value="AAI06702.1"/>
    <property type="molecule type" value="mRNA"/>
</dbReference>
<dbReference type="SUPFAM" id="SSF48726">
    <property type="entry name" value="Immunoglobulin"/>
    <property type="match status" value="2"/>
</dbReference>
<dbReference type="InterPro" id="IPR050413">
    <property type="entry name" value="TCR_beta_variable"/>
</dbReference>
<name>Q3KPK2_XENLA</name>
<feature type="domain" description="Ig-like" evidence="4">
    <location>
        <begin position="50"/>
        <end position="130"/>
    </location>
</feature>
<dbReference type="InterPro" id="IPR013106">
    <property type="entry name" value="Ig_V-set"/>
</dbReference>
<dbReference type="PROSITE" id="PS50835">
    <property type="entry name" value="IG_LIKE"/>
    <property type="match status" value="2"/>
</dbReference>
<keyword evidence="3" id="KW-1133">Transmembrane helix</keyword>
<reference evidence="5" key="1">
    <citation type="submission" date="2005-10" db="EMBL/GenBank/DDBJ databases">
        <authorList>
            <consortium name="NIH - Xenopus Gene Collection (XGC) project"/>
        </authorList>
    </citation>
    <scope>NUCLEOTIDE SEQUENCE [LARGE SCALE MRNA]</scope>
    <source>
        <tissue evidence="5">Spleen</tissue>
    </source>
</reference>
<evidence type="ECO:0000256" key="1">
    <source>
        <dbReference type="ARBA" id="ARBA00022729"/>
    </source>
</evidence>
<keyword evidence="1" id="KW-0732">Signal</keyword>
<dbReference type="InterPro" id="IPR003597">
    <property type="entry name" value="Ig_C1-set"/>
</dbReference>
<keyword evidence="3" id="KW-0472">Membrane</keyword>
<dbReference type="Gene3D" id="2.60.40.10">
    <property type="entry name" value="Immunoglobulins"/>
    <property type="match status" value="2"/>
</dbReference>
<dbReference type="AlphaFoldDB" id="Q3KPK2"/>
<dbReference type="InterPro" id="IPR003599">
    <property type="entry name" value="Ig_sub"/>
</dbReference>
<feature type="non-terminal residue" evidence="5">
    <location>
        <position position="1"/>
    </location>
</feature>
<dbReference type="InterPro" id="IPR036179">
    <property type="entry name" value="Ig-like_dom_sf"/>
</dbReference>
<dbReference type="InterPro" id="IPR007110">
    <property type="entry name" value="Ig-like_dom"/>
</dbReference>
<dbReference type="PANTHER" id="PTHR23268">
    <property type="entry name" value="T-CELL RECEPTOR BETA CHAIN"/>
    <property type="match status" value="1"/>
</dbReference>
<dbReference type="PANTHER" id="PTHR23268:SF124">
    <property type="entry name" value="IG-LIKE DOMAIN-CONTAINING PROTEIN"/>
    <property type="match status" value="1"/>
</dbReference>
<proteinExistence type="evidence at transcript level"/>
<evidence type="ECO:0000259" key="4">
    <source>
        <dbReference type="PROSITE" id="PS50835"/>
    </source>
</evidence>
<protein>
    <recommendedName>
        <fullName evidence="4">Ig-like domain-containing protein</fullName>
    </recommendedName>
</protein>
<evidence type="ECO:0000256" key="2">
    <source>
        <dbReference type="ARBA" id="ARBA00022859"/>
    </source>
</evidence>
<evidence type="ECO:0000256" key="3">
    <source>
        <dbReference type="SAM" id="Phobius"/>
    </source>
</evidence>
<dbReference type="GO" id="GO:0007166">
    <property type="term" value="P:cell surface receptor signaling pathway"/>
    <property type="evidence" value="ECO:0007669"/>
    <property type="project" value="TreeGrafter"/>
</dbReference>
<dbReference type="SMART" id="SM00407">
    <property type="entry name" value="IGc1"/>
    <property type="match status" value="1"/>
</dbReference>
<dbReference type="Pfam" id="PF07686">
    <property type="entry name" value="V-set"/>
    <property type="match status" value="1"/>
</dbReference>
<dbReference type="InterPro" id="IPR013783">
    <property type="entry name" value="Ig-like_fold"/>
</dbReference>
<dbReference type="GO" id="GO:0002376">
    <property type="term" value="P:immune system process"/>
    <property type="evidence" value="ECO:0007669"/>
    <property type="project" value="UniProtKB-KW"/>
</dbReference>
<dbReference type="CDD" id="cd05769">
    <property type="entry name" value="IgC1_TCR_beta"/>
    <property type="match status" value="1"/>
</dbReference>
<evidence type="ECO:0000313" key="5">
    <source>
        <dbReference type="EMBL" id="AAI06702.1"/>
    </source>
</evidence>
<sequence>VHLDLFHPLSRSFRRMSRSLAVPTGLSFLLCVCQGLVVTQEKRLLLVLVGGSVEIPCRQDGDNLYMYWYQQKAGEGLELMVVSAGADAKQTMEGKYAERWSLNRTVIGNMSLKVTGAEAGDSATYLCSASRGGTADRLYFGDGTILTVLEKGQEEKNVANVAIFRPNPKEQTDHGYLSIVCLASGFFPEHVQLQWKVNKKERDGSQGKAIKTGDTYSISSRLSLTKNEYYNPDNTFECSAGLRGRTDVKTESIRGEKSCGVSPDELKRIVNNGVYSYILILCKTALYGLIVTAIVLRKKAIANAY</sequence>
<dbReference type="GO" id="GO:0005886">
    <property type="term" value="C:plasma membrane"/>
    <property type="evidence" value="ECO:0007669"/>
    <property type="project" value="TreeGrafter"/>
</dbReference>
<feature type="transmembrane region" description="Helical" evidence="3">
    <location>
        <begin position="274"/>
        <end position="296"/>
    </location>
</feature>